<organism evidence="1">
    <name type="scientific">hydrothermal vent metagenome</name>
    <dbReference type="NCBI Taxonomy" id="652676"/>
    <lineage>
        <taxon>unclassified sequences</taxon>
        <taxon>metagenomes</taxon>
        <taxon>ecological metagenomes</taxon>
    </lineage>
</organism>
<proteinExistence type="predicted"/>
<dbReference type="InterPro" id="IPR011042">
    <property type="entry name" value="6-blade_b-propeller_TolB-like"/>
</dbReference>
<dbReference type="EMBL" id="UOFF01000454">
    <property type="protein sequence ID" value="VAW57778.1"/>
    <property type="molecule type" value="Genomic_DNA"/>
</dbReference>
<dbReference type="InterPro" id="IPR027268">
    <property type="entry name" value="Peptidase_M4/M1_CTD_sf"/>
</dbReference>
<reference evidence="1" key="1">
    <citation type="submission" date="2018-06" db="EMBL/GenBank/DDBJ databases">
        <authorList>
            <person name="Zhirakovskaya E."/>
        </authorList>
    </citation>
    <scope>NUCLEOTIDE SEQUENCE</scope>
</reference>
<dbReference type="PANTHER" id="PTHR36842">
    <property type="entry name" value="PROTEIN TOLB HOMOLOG"/>
    <property type="match status" value="1"/>
</dbReference>
<dbReference type="PANTHER" id="PTHR36842:SF1">
    <property type="entry name" value="PROTEIN TOLB"/>
    <property type="match status" value="1"/>
</dbReference>
<evidence type="ECO:0000313" key="1">
    <source>
        <dbReference type="EMBL" id="VAW57778.1"/>
    </source>
</evidence>
<feature type="non-terminal residue" evidence="1">
    <location>
        <position position="568"/>
    </location>
</feature>
<dbReference type="Gene3D" id="2.120.10.30">
    <property type="entry name" value="TolB, C-terminal domain"/>
    <property type="match status" value="1"/>
</dbReference>
<dbReference type="AlphaFoldDB" id="A0A3B0WP68"/>
<dbReference type="Gene3D" id="1.10.390.10">
    <property type="entry name" value="Neutral Protease Domain 2"/>
    <property type="match status" value="1"/>
</dbReference>
<dbReference type="SUPFAM" id="SSF69304">
    <property type="entry name" value="Tricorn protease N-terminal domain"/>
    <property type="match status" value="1"/>
</dbReference>
<protein>
    <submittedName>
        <fullName evidence="1">TolB protein, periplasmic protein involved in the tonb-independent uptake of group A colicins</fullName>
    </submittedName>
</protein>
<accession>A0A3B0WP68</accession>
<name>A0A3B0WP68_9ZZZZ</name>
<sequence length="568" mass="65309">FILILITFNVYAVDPRLNWKTVETQNFFIHYAVGYERLAQKTANIAEYVHKKLQVKIHWQPLDKTHLVISDETDSANGFATMLSFSRSVLFMAPPQAATSLEDFDDWLETLITHEYTHILHLDKVSGGAGLLRNIFGRQFLLFPNLYQPNWFIEGLATYYETDASKGIGRGQSSLFQMMMRSEVEQGIKPISQVNLPIRSWPMGTVSYLYGVHFYQFLEDTYGQQSIENLIDNYSDNIIPFMINTNTEHVFDKNVTELWSDFSFWLQKRYQPEVLAQHKAGLVEGKKITDLGYNTSVLDHAYDGRYYIEGYDEFIGNAGIYYIADGAFEHAALMQRINHKTHFVINVHRGAKINTHPEAGVLIIQNEFCDEYNVNSDLYLLANDKSHLKRITECGRYRSASWSADGQSIVAIKTEKGKSQLVLLSTNGELIKTLWSGNNTDIATQLKTSPLGKYLVAAVFRETSGWNIEEFNLENLSWKAITHDHYIDMYPSYSEKGDAILFSSDRLEKGQEKDKVNRYQIYRYVKENAEIQQLTRVKNGAFSPIQNNLKSPLYYVGYHSSGRDIYQL</sequence>
<feature type="non-terminal residue" evidence="1">
    <location>
        <position position="1"/>
    </location>
</feature>
<gene>
    <name evidence="1" type="ORF">MNBD_GAMMA07-863</name>
</gene>